<dbReference type="Proteomes" id="UP000238206">
    <property type="component" value="Unassembled WGS sequence"/>
</dbReference>
<sequence length="63" mass="7092">MIRMAVWKRVLRLLETDGWSSTAFVSVRLGVQCDRAAQIRRTSKTGSKIGLGGVDDKLKPIRY</sequence>
<gene>
    <name evidence="1" type="ORF">C5615_22730</name>
</gene>
<evidence type="ECO:0000313" key="2">
    <source>
        <dbReference type="Proteomes" id="UP000238206"/>
    </source>
</evidence>
<dbReference type="EMBL" id="PUIQ01000030">
    <property type="protein sequence ID" value="PQP15495.1"/>
    <property type="molecule type" value="Genomic_DNA"/>
</dbReference>
<proteinExistence type="predicted"/>
<name>A0A2S8ILC4_BURCE</name>
<evidence type="ECO:0000313" key="1">
    <source>
        <dbReference type="EMBL" id="PQP15495.1"/>
    </source>
</evidence>
<accession>A0A2S8ILC4</accession>
<comment type="caution">
    <text evidence="1">The sequence shown here is derived from an EMBL/GenBank/DDBJ whole genome shotgun (WGS) entry which is preliminary data.</text>
</comment>
<dbReference type="AlphaFoldDB" id="A0A2S8ILC4"/>
<protein>
    <submittedName>
        <fullName evidence="1">Uncharacterized protein</fullName>
    </submittedName>
</protein>
<organism evidence="1 2">
    <name type="scientific">Burkholderia cepacia</name>
    <name type="common">Pseudomonas cepacia</name>
    <dbReference type="NCBI Taxonomy" id="292"/>
    <lineage>
        <taxon>Bacteria</taxon>
        <taxon>Pseudomonadati</taxon>
        <taxon>Pseudomonadota</taxon>
        <taxon>Betaproteobacteria</taxon>
        <taxon>Burkholderiales</taxon>
        <taxon>Burkholderiaceae</taxon>
        <taxon>Burkholderia</taxon>
        <taxon>Burkholderia cepacia complex</taxon>
    </lineage>
</organism>
<reference evidence="1 2" key="1">
    <citation type="submission" date="2018-02" db="EMBL/GenBank/DDBJ databases">
        <title>Draft genome sequencing of Burkholderia cepacia Y14-15.</title>
        <authorList>
            <person name="Zheng B.-X."/>
        </authorList>
    </citation>
    <scope>NUCLEOTIDE SEQUENCE [LARGE SCALE GENOMIC DNA]</scope>
    <source>
        <strain evidence="1 2">Y14-15</strain>
    </source>
</reference>